<keyword evidence="4" id="KW-1185">Reference proteome</keyword>
<sequence>MRLRHAALAAFGALSLVLTIPASASAAVGEFQDSYVGLDGRTHIGILLDPKSGECITLPEVADPSASSPAHSPPQPHHLDGHGVHRPGVRGRLVHAAPAHGPRHGAAEAPVGRLQLVVPAERAHSDG</sequence>
<evidence type="ECO:0000313" key="4">
    <source>
        <dbReference type="Proteomes" id="UP001501867"/>
    </source>
</evidence>
<dbReference type="EMBL" id="BAAABV010000016">
    <property type="protein sequence ID" value="GAA0291786.1"/>
    <property type="molecule type" value="Genomic_DNA"/>
</dbReference>
<evidence type="ECO:0000313" key="3">
    <source>
        <dbReference type="EMBL" id="GAA0291786.1"/>
    </source>
</evidence>
<proteinExistence type="predicted"/>
<comment type="caution">
    <text evidence="3">The sequence shown here is derived from an EMBL/GenBank/DDBJ whole genome shotgun (WGS) entry which is preliminary data.</text>
</comment>
<feature type="signal peptide" evidence="2">
    <location>
        <begin position="1"/>
        <end position="26"/>
    </location>
</feature>
<feature type="chain" id="PRO_5045082943" evidence="2">
    <location>
        <begin position="27"/>
        <end position="127"/>
    </location>
</feature>
<evidence type="ECO:0000256" key="2">
    <source>
        <dbReference type="SAM" id="SignalP"/>
    </source>
</evidence>
<protein>
    <submittedName>
        <fullName evidence="3">Uncharacterized protein</fullName>
    </submittedName>
</protein>
<gene>
    <name evidence="3" type="ORF">GCM10010302_32930</name>
</gene>
<evidence type="ECO:0000256" key="1">
    <source>
        <dbReference type="SAM" id="MobiDB-lite"/>
    </source>
</evidence>
<name>A0ABN0VEN3_9ACTN</name>
<accession>A0ABN0VEN3</accession>
<reference evidence="3 4" key="1">
    <citation type="journal article" date="2019" name="Int. J. Syst. Evol. Microbiol.">
        <title>The Global Catalogue of Microorganisms (GCM) 10K type strain sequencing project: providing services to taxonomists for standard genome sequencing and annotation.</title>
        <authorList>
            <consortium name="The Broad Institute Genomics Platform"/>
            <consortium name="The Broad Institute Genome Sequencing Center for Infectious Disease"/>
            <person name="Wu L."/>
            <person name="Ma J."/>
        </authorList>
    </citation>
    <scope>NUCLEOTIDE SEQUENCE [LARGE SCALE GENOMIC DNA]</scope>
    <source>
        <strain evidence="3 4">JCM 4505</strain>
    </source>
</reference>
<keyword evidence="2" id="KW-0732">Signal</keyword>
<feature type="region of interest" description="Disordered" evidence="1">
    <location>
        <begin position="59"/>
        <end position="91"/>
    </location>
</feature>
<organism evidence="3 4">
    <name type="scientific">Streptomyces polychromogenes</name>
    <dbReference type="NCBI Taxonomy" id="67342"/>
    <lineage>
        <taxon>Bacteria</taxon>
        <taxon>Bacillati</taxon>
        <taxon>Actinomycetota</taxon>
        <taxon>Actinomycetes</taxon>
        <taxon>Kitasatosporales</taxon>
        <taxon>Streptomycetaceae</taxon>
        <taxon>Streptomyces</taxon>
    </lineage>
</organism>
<dbReference type="Proteomes" id="UP001501867">
    <property type="component" value="Unassembled WGS sequence"/>
</dbReference>